<evidence type="ECO:0000256" key="1">
    <source>
        <dbReference type="SAM" id="Coils"/>
    </source>
</evidence>
<organism evidence="3 4">
    <name type="scientific">Crateriforma conspicua</name>
    <dbReference type="NCBI Taxonomy" id="2527996"/>
    <lineage>
        <taxon>Bacteria</taxon>
        <taxon>Pseudomonadati</taxon>
        <taxon>Planctomycetota</taxon>
        <taxon>Planctomycetia</taxon>
        <taxon>Planctomycetales</taxon>
        <taxon>Planctomycetaceae</taxon>
        <taxon>Crateriforma</taxon>
    </lineage>
</organism>
<sequence>MVARDDSVIRGSLIASLVILVLSFALNIFLWQWGGSQADTADRAKEQLSSTQQTLRVLQSKADLMKAMLGVGGSTEAEREELIRSVGGEEDMQAIIAQYQTDMAYFGQEVAPQDQNYPKLPEFLVSSIRSNNEILAKARQDVDKAQENAKRDVDNARSAQKVAEDAAEKAANDLADAQQKFAEERKAMKAQTEATADKLTKKSRELLAATDAAKVAEDEFNKKVAQLTSTIESQRQELNRLRSDRFESFQGEVTSVRGRNGGNVVMINLGAADQLRPNVTFGILDGDATRPEEADVKATIRVTRIRDSHLASANVVSRAGIASPIVEGDKIYSPFWAPGRRVKIALLGDIDIDGDGEPDNEAVKAQIRAAGAEVVETQVVNGQVKNLDNSVRFLVEGTRTELGDVNADLADVQEMNDEKVQQLENEGILIAAAQEMGVTVIPAWKLNAYLRTIDDSLTTPLGSAARGSDFQPETNTFQTRSLPSIYKQQEEALERGNQVRIRP</sequence>
<gene>
    <name evidence="3" type="ORF">Pan14r_25890</name>
</gene>
<name>A0A5C5Y582_9PLAN</name>
<keyword evidence="2" id="KW-0812">Transmembrane</keyword>
<keyword evidence="4" id="KW-1185">Reference proteome</keyword>
<feature type="transmembrane region" description="Helical" evidence="2">
    <location>
        <begin position="12"/>
        <end position="33"/>
    </location>
</feature>
<evidence type="ECO:0000256" key="2">
    <source>
        <dbReference type="SAM" id="Phobius"/>
    </source>
</evidence>
<dbReference type="RefSeq" id="WP_145301354.1">
    <property type="nucleotide sequence ID" value="NZ_CP036319.1"/>
</dbReference>
<dbReference type="OrthoDB" id="230112at2"/>
<dbReference type="EMBL" id="SJPL01000001">
    <property type="protein sequence ID" value="TWT70284.1"/>
    <property type="molecule type" value="Genomic_DNA"/>
</dbReference>
<protein>
    <submittedName>
        <fullName evidence="3">Uncharacterized protein</fullName>
    </submittedName>
</protein>
<dbReference type="Proteomes" id="UP000317238">
    <property type="component" value="Unassembled WGS sequence"/>
</dbReference>
<feature type="coiled-coil region" evidence="1">
    <location>
        <begin position="128"/>
        <end position="244"/>
    </location>
</feature>
<evidence type="ECO:0000313" key="4">
    <source>
        <dbReference type="Proteomes" id="UP000317238"/>
    </source>
</evidence>
<proteinExistence type="predicted"/>
<reference evidence="3 4" key="1">
    <citation type="submission" date="2019-02" db="EMBL/GenBank/DDBJ databases">
        <title>Deep-cultivation of Planctomycetes and their phenomic and genomic characterization uncovers novel biology.</title>
        <authorList>
            <person name="Wiegand S."/>
            <person name="Jogler M."/>
            <person name="Boedeker C."/>
            <person name="Pinto D."/>
            <person name="Vollmers J."/>
            <person name="Rivas-Marin E."/>
            <person name="Kohn T."/>
            <person name="Peeters S.H."/>
            <person name="Heuer A."/>
            <person name="Rast P."/>
            <person name="Oberbeckmann S."/>
            <person name="Bunk B."/>
            <person name="Jeske O."/>
            <person name="Meyerdierks A."/>
            <person name="Storesund J.E."/>
            <person name="Kallscheuer N."/>
            <person name="Luecker S."/>
            <person name="Lage O.M."/>
            <person name="Pohl T."/>
            <person name="Merkel B.J."/>
            <person name="Hornburger P."/>
            <person name="Mueller R.-W."/>
            <person name="Bruemmer F."/>
            <person name="Labrenz M."/>
            <person name="Spormann A.M."/>
            <person name="Op Den Camp H."/>
            <person name="Overmann J."/>
            <person name="Amann R."/>
            <person name="Jetten M.S.M."/>
            <person name="Mascher T."/>
            <person name="Medema M.H."/>
            <person name="Devos D.P."/>
            <person name="Kaster A.-K."/>
            <person name="Ovreas L."/>
            <person name="Rohde M."/>
            <person name="Galperin M.Y."/>
            <person name="Jogler C."/>
        </authorList>
    </citation>
    <scope>NUCLEOTIDE SEQUENCE [LARGE SCALE GENOMIC DNA]</scope>
    <source>
        <strain evidence="3 4">Pan14r</strain>
    </source>
</reference>
<evidence type="ECO:0000313" key="3">
    <source>
        <dbReference type="EMBL" id="TWT70284.1"/>
    </source>
</evidence>
<comment type="caution">
    <text evidence="3">The sequence shown here is derived from an EMBL/GenBank/DDBJ whole genome shotgun (WGS) entry which is preliminary data.</text>
</comment>
<keyword evidence="1" id="KW-0175">Coiled coil</keyword>
<keyword evidence="2" id="KW-1133">Transmembrane helix</keyword>
<dbReference type="AlphaFoldDB" id="A0A5C5Y582"/>
<accession>A0A5C5Y582</accession>
<keyword evidence="2" id="KW-0472">Membrane</keyword>